<reference evidence="1 2" key="1">
    <citation type="submission" date="2015-09" db="EMBL/GenBank/DDBJ databases">
        <title>Genome announcement of multiple Pseudomonas syringae strains.</title>
        <authorList>
            <person name="Thakur S."/>
            <person name="Wang P.W."/>
            <person name="Gong Y."/>
            <person name="Weir B.S."/>
            <person name="Guttman D.S."/>
        </authorList>
    </citation>
    <scope>NUCLEOTIDE SEQUENCE [LARGE SCALE GENOMIC DNA]</scope>
    <source>
        <strain evidence="1 2">ICMP2740</strain>
    </source>
</reference>
<dbReference type="InterPro" id="IPR009731">
    <property type="entry name" value="P-like"/>
</dbReference>
<proteinExistence type="predicted"/>
<evidence type="ECO:0000313" key="2">
    <source>
        <dbReference type="Proteomes" id="UP000050396"/>
    </source>
</evidence>
<organism evidence="1 2">
    <name type="scientific">Pseudomonas savastanoi pv. phaseolicola</name>
    <name type="common">Pseudomonas syringae pv. phaseolicola</name>
    <dbReference type="NCBI Taxonomy" id="319"/>
    <lineage>
        <taxon>Bacteria</taxon>
        <taxon>Pseudomonadati</taxon>
        <taxon>Pseudomonadota</taxon>
        <taxon>Gammaproteobacteria</taxon>
        <taxon>Pseudomonadales</taxon>
        <taxon>Pseudomonadaceae</taxon>
        <taxon>Pseudomonas</taxon>
    </lineage>
</organism>
<evidence type="ECO:0000313" key="1">
    <source>
        <dbReference type="EMBL" id="KPY12094.1"/>
    </source>
</evidence>
<accession>A0ABD4BA67</accession>
<comment type="caution">
    <text evidence="1">The sequence shown here is derived from an EMBL/GenBank/DDBJ whole genome shotgun (WGS) entry which is preliminary data.</text>
</comment>
<dbReference type="Proteomes" id="UP000050396">
    <property type="component" value="Unassembled WGS sequence"/>
</dbReference>
<dbReference type="AlphaFoldDB" id="A0ABD4BA67"/>
<name>A0ABD4BA67_PSESH</name>
<protein>
    <submittedName>
        <fullName evidence="1">Replication protein P</fullName>
    </submittedName>
</protein>
<gene>
    <name evidence="1" type="ORF">ALO55_100641</name>
</gene>
<dbReference type="Pfam" id="PF06992">
    <property type="entry name" value="Phage_lambda_P"/>
    <property type="match status" value="1"/>
</dbReference>
<dbReference type="EMBL" id="LJQZ01000235">
    <property type="protein sequence ID" value="KPY12094.1"/>
    <property type="molecule type" value="Genomic_DNA"/>
</dbReference>
<sequence length="281" mass="31353">MGVQGGDPVSGPVRAGYLVQNRTTDPAYCPAPAVPVEIDPATEQVIDELFLRLQGACGAWRQSWPNQKIMDASKLEWLAEFMRSGITSMDQLRHGMRMVSASKSAFVPAPGVFVSWCFAPEGLGLPSVEVAYSQALRNSHPGMEGRGKWFHPAIYHATAAAGFLSLQTLPRDLGMTRFEQKYLEQCRKIWRGEPWPVPTLHAESFPGVVVLGYPHRAADSRQQAGRSVSGRARCGVGGCWCFYGRPQLRCWYGASCWWCSRRPGRCRADAFSHDHRQRRQQ</sequence>